<name>A0A7S1YYY1_9STRA</name>
<dbReference type="PANTHER" id="PTHR14614:SF130">
    <property type="entry name" value="PROTEIN-LYSINE N-METHYLTRANSFERASE EEF2KMT"/>
    <property type="match status" value="1"/>
</dbReference>
<organism evidence="2">
    <name type="scientific">Ditylum brightwellii</name>
    <dbReference type="NCBI Taxonomy" id="49249"/>
    <lineage>
        <taxon>Eukaryota</taxon>
        <taxon>Sar</taxon>
        <taxon>Stramenopiles</taxon>
        <taxon>Ochrophyta</taxon>
        <taxon>Bacillariophyta</taxon>
        <taxon>Mediophyceae</taxon>
        <taxon>Lithodesmiophycidae</taxon>
        <taxon>Lithodesmiales</taxon>
        <taxon>Lithodesmiaceae</taxon>
        <taxon>Ditylum</taxon>
    </lineage>
</organism>
<dbReference type="Gene3D" id="3.40.50.150">
    <property type="entry name" value="Vaccinia Virus protein VP39"/>
    <property type="match status" value="1"/>
</dbReference>
<evidence type="ECO:0000256" key="1">
    <source>
        <dbReference type="SAM" id="MobiDB-lite"/>
    </source>
</evidence>
<sequence>MFTVMWPSAVILSRWLATNPNVLNGKSVLELGAGCGLCGLVAARIIQDQQHQQDHPEKITTELSPSASGSLHNNKSVILTDFNDTVLNNIDRNILLNNVSSTSSIAKLDFYKQTGINHVGGWIKNENNFSDYITTDKKYGADMTFDENIETEQQQHQQKYEAPVDIVLAADIICKPSDAVAAANTIYDALKPGGQAVVVCADAEHRFGVDLFESECKRVGLTLDCATSVADLYDGTLLVPSSTSGQGIDKGRNGNNRGKNNMQQTCGYVEDMKLTLFMMQKP</sequence>
<dbReference type="PANTHER" id="PTHR14614">
    <property type="entry name" value="HEPATOCELLULAR CARCINOMA-ASSOCIATED ANTIGEN"/>
    <property type="match status" value="1"/>
</dbReference>
<reference evidence="2" key="1">
    <citation type="submission" date="2021-01" db="EMBL/GenBank/DDBJ databases">
        <authorList>
            <person name="Corre E."/>
            <person name="Pelletier E."/>
            <person name="Niang G."/>
            <person name="Scheremetjew M."/>
            <person name="Finn R."/>
            <person name="Kale V."/>
            <person name="Holt S."/>
            <person name="Cochrane G."/>
            <person name="Meng A."/>
            <person name="Brown T."/>
            <person name="Cohen L."/>
        </authorList>
    </citation>
    <scope>NUCLEOTIDE SEQUENCE</scope>
    <source>
        <strain evidence="2">Pop2</strain>
    </source>
</reference>
<feature type="region of interest" description="Disordered" evidence="1">
    <location>
        <begin position="243"/>
        <end position="262"/>
    </location>
</feature>
<dbReference type="Pfam" id="PF10294">
    <property type="entry name" value="Methyltransf_16"/>
    <property type="match status" value="1"/>
</dbReference>
<proteinExistence type="predicted"/>
<dbReference type="InterPro" id="IPR019410">
    <property type="entry name" value="Methyltransf_16"/>
</dbReference>
<protein>
    <recommendedName>
        <fullName evidence="3">Calmodulin-lysine N-methyltransferase</fullName>
    </recommendedName>
</protein>
<dbReference type="AlphaFoldDB" id="A0A7S1YYY1"/>
<evidence type="ECO:0008006" key="3">
    <source>
        <dbReference type="Google" id="ProtNLM"/>
    </source>
</evidence>
<gene>
    <name evidence="2" type="ORF">DBRI1063_LOCUS7451</name>
</gene>
<dbReference type="SUPFAM" id="SSF53335">
    <property type="entry name" value="S-adenosyl-L-methionine-dependent methyltransferases"/>
    <property type="match status" value="1"/>
</dbReference>
<dbReference type="InterPro" id="IPR029063">
    <property type="entry name" value="SAM-dependent_MTases_sf"/>
</dbReference>
<dbReference type="EMBL" id="HBGN01011682">
    <property type="protein sequence ID" value="CAD9323269.1"/>
    <property type="molecule type" value="Transcribed_RNA"/>
</dbReference>
<evidence type="ECO:0000313" key="2">
    <source>
        <dbReference type="EMBL" id="CAD9323269.1"/>
    </source>
</evidence>
<accession>A0A7S1YYY1</accession>